<organism evidence="2 3">
    <name type="scientific">Gryllotalpicola koreensis</name>
    <dbReference type="NCBI Taxonomy" id="993086"/>
    <lineage>
        <taxon>Bacteria</taxon>
        <taxon>Bacillati</taxon>
        <taxon>Actinomycetota</taxon>
        <taxon>Actinomycetes</taxon>
        <taxon>Micrococcales</taxon>
        <taxon>Microbacteriaceae</taxon>
        <taxon>Gryllotalpicola</taxon>
    </lineage>
</organism>
<gene>
    <name evidence="2" type="ORF">GCM10022287_23350</name>
</gene>
<evidence type="ECO:0000313" key="3">
    <source>
        <dbReference type="Proteomes" id="UP001501079"/>
    </source>
</evidence>
<evidence type="ECO:0000256" key="1">
    <source>
        <dbReference type="SAM" id="SignalP"/>
    </source>
</evidence>
<evidence type="ECO:0000313" key="2">
    <source>
        <dbReference type="EMBL" id="GAA4176336.1"/>
    </source>
</evidence>
<comment type="caution">
    <text evidence="2">The sequence shown here is derived from an EMBL/GenBank/DDBJ whole genome shotgun (WGS) entry which is preliminary data.</text>
</comment>
<feature type="chain" id="PRO_5046535148" evidence="1">
    <location>
        <begin position="22"/>
        <end position="100"/>
    </location>
</feature>
<dbReference type="EMBL" id="BAABBW010000004">
    <property type="protein sequence ID" value="GAA4176336.1"/>
    <property type="molecule type" value="Genomic_DNA"/>
</dbReference>
<proteinExistence type="predicted"/>
<dbReference type="PROSITE" id="PS51257">
    <property type="entry name" value="PROKAR_LIPOPROTEIN"/>
    <property type="match status" value="1"/>
</dbReference>
<feature type="signal peptide" evidence="1">
    <location>
        <begin position="1"/>
        <end position="21"/>
    </location>
</feature>
<reference evidence="3" key="1">
    <citation type="journal article" date="2019" name="Int. J. Syst. Evol. Microbiol.">
        <title>The Global Catalogue of Microorganisms (GCM) 10K type strain sequencing project: providing services to taxonomists for standard genome sequencing and annotation.</title>
        <authorList>
            <consortium name="The Broad Institute Genomics Platform"/>
            <consortium name="The Broad Institute Genome Sequencing Center for Infectious Disease"/>
            <person name="Wu L."/>
            <person name="Ma J."/>
        </authorList>
    </citation>
    <scope>NUCLEOTIDE SEQUENCE [LARGE SCALE GENOMIC DNA]</scope>
    <source>
        <strain evidence="3">JCM 17591</strain>
    </source>
</reference>
<name>A0ABP8A2L2_9MICO</name>
<keyword evidence="1" id="KW-0732">Signal</keyword>
<keyword evidence="3" id="KW-1185">Reference proteome</keyword>
<sequence length="100" mass="10356">MRMPRLAAPACAVLLAAGLSACTTPHACTAIGWSNQLRVQVTGNVGVVDRVTFCAGANCTPPAHPTPSPDQLETTTRDGDVWTLQLGMITPDAGHIGAFD</sequence>
<accession>A0ABP8A2L2</accession>
<dbReference type="Proteomes" id="UP001501079">
    <property type="component" value="Unassembled WGS sequence"/>
</dbReference>
<protein>
    <submittedName>
        <fullName evidence="2">Uncharacterized protein</fullName>
    </submittedName>
</protein>